<keyword evidence="8 13" id="KW-0547">Nucleotide-binding</keyword>
<dbReference type="RefSeq" id="WP_131852519.1">
    <property type="nucleotide sequence ID" value="NZ_SKFH01000022.1"/>
</dbReference>
<comment type="caution">
    <text evidence="15">The sequence shown here is derived from an EMBL/GenBank/DDBJ whole genome shotgun (WGS) entry which is preliminary data.</text>
</comment>
<accession>A0A4R4E288</accession>
<keyword evidence="11 13" id="KW-0443">Lipid metabolism</keyword>
<evidence type="ECO:0000256" key="9">
    <source>
        <dbReference type="ARBA" id="ARBA00022777"/>
    </source>
</evidence>
<dbReference type="UniPathway" id="UPA00359">
    <property type="reaction ID" value="UER00482"/>
</dbReference>
<comment type="catalytic activity">
    <reaction evidence="13">
        <text>a lipid A disaccharide + ATP = a lipid IVA + ADP + H(+)</text>
        <dbReference type="Rhea" id="RHEA:67840"/>
        <dbReference type="ChEBI" id="CHEBI:15378"/>
        <dbReference type="ChEBI" id="CHEBI:30616"/>
        <dbReference type="ChEBI" id="CHEBI:176343"/>
        <dbReference type="ChEBI" id="CHEBI:176425"/>
        <dbReference type="ChEBI" id="CHEBI:456216"/>
        <dbReference type="EC" id="2.7.1.130"/>
    </reaction>
</comment>
<dbReference type="NCBIfam" id="TIGR00682">
    <property type="entry name" value="lpxK"/>
    <property type="match status" value="1"/>
</dbReference>
<name>A0A4R4E288_9BACT</name>
<dbReference type="GO" id="GO:0009244">
    <property type="term" value="P:lipopolysaccharide core region biosynthetic process"/>
    <property type="evidence" value="ECO:0007669"/>
    <property type="project" value="TreeGrafter"/>
</dbReference>
<keyword evidence="10 13" id="KW-0067">ATP-binding</keyword>
<dbReference type="PANTHER" id="PTHR42724:SF1">
    <property type="entry name" value="TETRAACYLDISACCHARIDE 4'-KINASE, MITOCHONDRIAL-RELATED"/>
    <property type="match status" value="1"/>
</dbReference>
<comment type="function">
    <text evidence="1 13">Transfers the gamma-phosphate of ATP to the 4'-position of a tetraacyldisaccharide 1-phosphate intermediate (termed DS-1-P) to form tetraacyldisaccharide 1,4'-bis-phosphate (lipid IVA).</text>
</comment>
<sequence length="357" mass="40808">MFSNFFLKSFRILLFPLALLYGAIVLLRNWLYDRGWMRSVSFGLPLICVGNLSVGGTGKSPMVEYLLTRLKSRYRVATLSRGYKRKTRGYALANTSSTALEIGDEPMLFHRKFPEVPVAVGEERLVAIPQLLHDRPDTQAVILDDAFQHRPIKAGLNILLTDYGNLYTRDFFLPTGDLRDSRSSAGRAEVIVVTKCPAGLTLAEKEALRREFAPRSGQHLFFTSIAYGAAYHIVTRQFSSIDEHTEVLLVTGIANPRPLKTYLEERVQTYSMMHYGDHHIFSIDDWREIRDRFAALEGPKKIILTTEKDAMRLLKFENELAGLPFYVLPIEHRFLFEEGTQFDSIVYTFIQEFKKPG</sequence>
<evidence type="ECO:0000256" key="5">
    <source>
        <dbReference type="ARBA" id="ARBA00022516"/>
    </source>
</evidence>
<dbReference type="EC" id="2.7.1.130" evidence="3 13"/>
<dbReference type="Pfam" id="PF02606">
    <property type="entry name" value="LpxK"/>
    <property type="match status" value="1"/>
</dbReference>
<dbReference type="OrthoDB" id="9766423at2"/>
<evidence type="ECO:0000256" key="8">
    <source>
        <dbReference type="ARBA" id="ARBA00022741"/>
    </source>
</evidence>
<evidence type="ECO:0000256" key="1">
    <source>
        <dbReference type="ARBA" id="ARBA00002274"/>
    </source>
</evidence>
<evidence type="ECO:0000256" key="4">
    <source>
        <dbReference type="ARBA" id="ARBA00016436"/>
    </source>
</evidence>
<dbReference type="GO" id="GO:0005886">
    <property type="term" value="C:plasma membrane"/>
    <property type="evidence" value="ECO:0007669"/>
    <property type="project" value="TreeGrafter"/>
</dbReference>
<dbReference type="EMBL" id="SKFH01000022">
    <property type="protein sequence ID" value="TCZ69327.1"/>
    <property type="molecule type" value="Genomic_DNA"/>
</dbReference>
<dbReference type="GO" id="GO:0005524">
    <property type="term" value="F:ATP binding"/>
    <property type="evidence" value="ECO:0007669"/>
    <property type="project" value="UniProtKB-UniRule"/>
</dbReference>
<dbReference type="Proteomes" id="UP000295164">
    <property type="component" value="Unassembled WGS sequence"/>
</dbReference>
<dbReference type="SUPFAM" id="SSF52540">
    <property type="entry name" value="P-loop containing nucleoside triphosphate hydrolases"/>
    <property type="match status" value="1"/>
</dbReference>
<evidence type="ECO:0000256" key="7">
    <source>
        <dbReference type="ARBA" id="ARBA00022679"/>
    </source>
</evidence>
<comment type="pathway">
    <text evidence="2 13">Glycolipid biosynthesis; lipid IV(A) biosynthesis; lipid IV(A) from (3R)-3-hydroxytetradecanoyl-[acyl-carrier-protein] and UDP-N-acetyl-alpha-D-glucosamine: step 6/6.</text>
</comment>
<evidence type="ECO:0000256" key="13">
    <source>
        <dbReference type="HAMAP-Rule" id="MF_00409"/>
    </source>
</evidence>
<proteinExistence type="inferred from homology"/>
<dbReference type="PANTHER" id="PTHR42724">
    <property type="entry name" value="TETRAACYLDISACCHARIDE 4'-KINASE"/>
    <property type="match status" value="1"/>
</dbReference>
<dbReference type="AlphaFoldDB" id="A0A4R4E288"/>
<dbReference type="InterPro" id="IPR027417">
    <property type="entry name" value="P-loop_NTPase"/>
</dbReference>
<feature type="transmembrane region" description="Helical" evidence="14">
    <location>
        <begin position="12"/>
        <end position="31"/>
    </location>
</feature>
<dbReference type="GO" id="GO:0009029">
    <property type="term" value="F:lipid-A 4'-kinase activity"/>
    <property type="evidence" value="ECO:0007669"/>
    <property type="project" value="UniProtKB-UniRule"/>
</dbReference>
<keyword evidence="5 13" id="KW-0444">Lipid biosynthesis</keyword>
<comment type="caution">
    <text evidence="13">Lacks conserved residue(s) required for the propagation of feature annotation.</text>
</comment>
<dbReference type="InterPro" id="IPR003758">
    <property type="entry name" value="LpxK"/>
</dbReference>
<keyword evidence="7 13" id="KW-0808">Transferase</keyword>
<comment type="similarity">
    <text evidence="13">Belongs to the LpxK family.</text>
</comment>
<evidence type="ECO:0000256" key="3">
    <source>
        <dbReference type="ARBA" id="ARBA00012071"/>
    </source>
</evidence>
<dbReference type="HAMAP" id="MF_00409">
    <property type="entry name" value="LpxK"/>
    <property type="match status" value="1"/>
</dbReference>
<evidence type="ECO:0000313" key="15">
    <source>
        <dbReference type="EMBL" id="TCZ69327.1"/>
    </source>
</evidence>
<dbReference type="GO" id="GO:0009245">
    <property type="term" value="P:lipid A biosynthetic process"/>
    <property type="evidence" value="ECO:0007669"/>
    <property type="project" value="UniProtKB-UniRule"/>
</dbReference>
<keyword evidence="9 13" id="KW-0418">Kinase</keyword>
<gene>
    <name evidence="13 15" type="primary">lpxK</name>
    <name evidence="15" type="ORF">E0486_12490</name>
</gene>
<evidence type="ECO:0000313" key="16">
    <source>
        <dbReference type="Proteomes" id="UP000295164"/>
    </source>
</evidence>
<keyword evidence="14" id="KW-0812">Transmembrane</keyword>
<keyword evidence="6 13" id="KW-0441">Lipid A biosynthesis</keyword>
<protein>
    <recommendedName>
        <fullName evidence="4 13">Tetraacyldisaccharide 4'-kinase</fullName>
        <ecNumber evidence="3 13">2.7.1.130</ecNumber>
    </recommendedName>
    <alternativeName>
        <fullName evidence="12 13">Lipid A 4'-kinase</fullName>
    </alternativeName>
</protein>
<evidence type="ECO:0000256" key="11">
    <source>
        <dbReference type="ARBA" id="ARBA00023098"/>
    </source>
</evidence>
<evidence type="ECO:0000256" key="10">
    <source>
        <dbReference type="ARBA" id="ARBA00022840"/>
    </source>
</evidence>
<keyword evidence="16" id="KW-1185">Reference proteome</keyword>
<reference evidence="15 16" key="1">
    <citation type="submission" date="2019-03" db="EMBL/GenBank/DDBJ databases">
        <authorList>
            <person name="Kim M.K.M."/>
        </authorList>
    </citation>
    <scope>NUCLEOTIDE SEQUENCE [LARGE SCALE GENOMIC DNA]</scope>
    <source>
        <strain evidence="15 16">17J68-15</strain>
    </source>
</reference>
<organism evidence="15 16">
    <name type="scientific">Flaviaesturariibacter aridisoli</name>
    <dbReference type="NCBI Taxonomy" id="2545761"/>
    <lineage>
        <taxon>Bacteria</taxon>
        <taxon>Pseudomonadati</taxon>
        <taxon>Bacteroidota</taxon>
        <taxon>Chitinophagia</taxon>
        <taxon>Chitinophagales</taxon>
        <taxon>Chitinophagaceae</taxon>
        <taxon>Flaviaestuariibacter</taxon>
    </lineage>
</organism>
<evidence type="ECO:0000256" key="12">
    <source>
        <dbReference type="ARBA" id="ARBA00029757"/>
    </source>
</evidence>
<evidence type="ECO:0000256" key="2">
    <source>
        <dbReference type="ARBA" id="ARBA00004870"/>
    </source>
</evidence>
<evidence type="ECO:0000256" key="6">
    <source>
        <dbReference type="ARBA" id="ARBA00022556"/>
    </source>
</evidence>
<keyword evidence="14" id="KW-0472">Membrane</keyword>
<evidence type="ECO:0000256" key="14">
    <source>
        <dbReference type="SAM" id="Phobius"/>
    </source>
</evidence>
<keyword evidence="14" id="KW-1133">Transmembrane helix</keyword>